<feature type="transmembrane region" description="Helical" evidence="6">
    <location>
        <begin position="290"/>
        <end position="310"/>
    </location>
</feature>
<feature type="transmembrane region" description="Helical" evidence="6">
    <location>
        <begin position="54"/>
        <end position="74"/>
    </location>
</feature>
<sequence>MDGVVTKEEAGIGFRALVLALLALASGHMLSTLLRTIPAISLDLMASDFGTSPQALASLTSIYHFSFAASQIPVGAAMDRFGVRPVSLSLLAGTVIGTLVSALATGPASFVLGQLMLGVATSGMLMCPMTLAAKQMSAAKFGLWSGLILSIGNIGMLLSASPLAFVVDQFGWRAGFWVSAGFGIVVLIAVFALVPRQPAAHADDSSPLHQMAEVLRLGMSRGLRGLIALSLVSLGASLTLRGLWGGPWLMDEKGLSRIEAGNVLGLFTLAMIVGPACIGAFDRKFGHRRAMVAVTHAIAALLLVLMAAGAPHFPVSNLFGVAVMPTQYDLALLILIGLATSAQPLIYGMTRQLVAAQNTGKALSSVNLAFFLGAALLQSSTAGVAALFGLPAVLLFIAGALVIRDRAVPDLHQALAYRSDQIVCACLRISLASGRRESTPRGPTRL</sequence>
<evidence type="ECO:0000256" key="3">
    <source>
        <dbReference type="ARBA" id="ARBA00022692"/>
    </source>
</evidence>
<dbReference type="SUPFAM" id="SSF103473">
    <property type="entry name" value="MFS general substrate transporter"/>
    <property type="match status" value="1"/>
</dbReference>
<evidence type="ECO:0000256" key="1">
    <source>
        <dbReference type="ARBA" id="ARBA00004651"/>
    </source>
</evidence>
<evidence type="ECO:0000256" key="6">
    <source>
        <dbReference type="SAM" id="Phobius"/>
    </source>
</evidence>
<dbReference type="PANTHER" id="PTHR43124:SF3">
    <property type="entry name" value="CHLORAMPHENICOL EFFLUX PUMP RV0191"/>
    <property type="match status" value="1"/>
</dbReference>
<evidence type="ECO:0000256" key="4">
    <source>
        <dbReference type="ARBA" id="ARBA00022989"/>
    </source>
</evidence>
<keyword evidence="2" id="KW-1003">Cell membrane</keyword>
<dbReference type="PROSITE" id="PS50850">
    <property type="entry name" value="MFS"/>
    <property type="match status" value="1"/>
</dbReference>
<keyword evidence="4 6" id="KW-1133">Transmembrane helix</keyword>
<protein>
    <submittedName>
        <fullName evidence="8">MFS family arabinose efflux permease</fullName>
    </submittedName>
</protein>
<evidence type="ECO:0000313" key="9">
    <source>
        <dbReference type="Proteomes" id="UP001565471"/>
    </source>
</evidence>
<feature type="transmembrane region" description="Helical" evidence="6">
    <location>
        <begin position="86"/>
        <end position="104"/>
    </location>
</feature>
<gene>
    <name evidence="8" type="ORF">ABIF29_001976</name>
</gene>
<keyword evidence="9" id="KW-1185">Reference proteome</keyword>
<evidence type="ECO:0000259" key="7">
    <source>
        <dbReference type="PROSITE" id="PS50850"/>
    </source>
</evidence>
<dbReference type="InterPro" id="IPR050189">
    <property type="entry name" value="MFS_Efflux_Transporters"/>
</dbReference>
<feature type="transmembrane region" description="Helical" evidence="6">
    <location>
        <begin position="330"/>
        <end position="350"/>
    </location>
</feature>
<feature type="transmembrane region" description="Helical" evidence="6">
    <location>
        <begin position="12"/>
        <end position="34"/>
    </location>
</feature>
<dbReference type="InterPro" id="IPR011701">
    <property type="entry name" value="MFS"/>
</dbReference>
<proteinExistence type="predicted"/>
<organism evidence="8 9">
    <name type="scientific">Bradyrhizobium elkanii</name>
    <dbReference type="NCBI Taxonomy" id="29448"/>
    <lineage>
        <taxon>Bacteria</taxon>
        <taxon>Pseudomonadati</taxon>
        <taxon>Pseudomonadota</taxon>
        <taxon>Alphaproteobacteria</taxon>
        <taxon>Hyphomicrobiales</taxon>
        <taxon>Nitrobacteraceae</taxon>
        <taxon>Bradyrhizobium</taxon>
    </lineage>
</organism>
<evidence type="ECO:0000313" key="8">
    <source>
        <dbReference type="EMBL" id="MEY9315177.1"/>
    </source>
</evidence>
<dbReference type="Gene3D" id="1.20.1250.20">
    <property type="entry name" value="MFS general substrate transporter like domains"/>
    <property type="match status" value="1"/>
</dbReference>
<feature type="domain" description="Major facilitator superfamily (MFS) profile" evidence="7">
    <location>
        <begin position="20"/>
        <end position="416"/>
    </location>
</feature>
<feature type="transmembrane region" description="Helical" evidence="6">
    <location>
        <begin position="110"/>
        <end position="131"/>
    </location>
</feature>
<feature type="transmembrane region" description="Helical" evidence="6">
    <location>
        <begin position="226"/>
        <end position="244"/>
    </location>
</feature>
<feature type="transmembrane region" description="Helical" evidence="6">
    <location>
        <begin position="176"/>
        <end position="194"/>
    </location>
</feature>
<dbReference type="PANTHER" id="PTHR43124">
    <property type="entry name" value="PURINE EFFLUX PUMP PBUE"/>
    <property type="match status" value="1"/>
</dbReference>
<feature type="transmembrane region" description="Helical" evidence="6">
    <location>
        <begin position="362"/>
        <end position="378"/>
    </location>
</feature>
<dbReference type="InterPro" id="IPR020846">
    <property type="entry name" value="MFS_dom"/>
</dbReference>
<evidence type="ECO:0000256" key="5">
    <source>
        <dbReference type="ARBA" id="ARBA00023136"/>
    </source>
</evidence>
<feature type="transmembrane region" description="Helical" evidence="6">
    <location>
        <begin position="264"/>
        <end position="281"/>
    </location>
</feature>
<dbReference type="InterPro" id="IPR036259">
    <property type="entry name" value="MFS_trans_sf"/>
</dbReference>
<keyword evidence="3 6" id="KW-0812">Transmembrane</keyword>
<keyword evidence="5 6" id="KW-0472">Membrane</keyword>
<reference evidence="8 9" key="1">
    <citation type="submission" date="2024-07" db="EMBL/GenBank/DDBJ databases">
        <title>Genomic Encyclopedia of Type Strains, Phase V (KMG-V): Genome sequencing to study the core and pangenomes of soil and plant-associated prokaryotes.</title>
        <authorList>
            <person name="Whitman W."/>
        </authorList>
    </citation>
    <scope>NUCLEOTIDE SEQUENCE [LARGE SCALE GENOMIC DNA]</scope>
    <source>
        <strain evidence="8 9">USDA 415</strain>
    </source>
</reference>
<dbReference type="EMBL" id="JBGBZA010000002">
    <property type="protein sequence ID" value="MEY9315177.1"/>
    <property type="molecule type" value="Genomic_DNA"/>
</dbReference>
<comment type="caution">
    <text evidence="8">The sequence shown here is derived from an EMBL/GenBank/DDBJ whole genome shotgun (WGS) entry which is preliminary data.</text>
</comment>
<feature type="transmembrane region" description="Helical" evidence="6">
    <location>
        <begin position="143"/>
        <end position="164"/>
    </location>
</feature>
<dbReference type="Proteomes" id="UP001565471">
    <property type="component" value="Unassembled WGS sequence"/>
</dbReference>
<feature type="transmembrane region" description="Helical" evidence="6">
    <location>
        <begin position="384"/>
        <end position="403"/>
    </location>
</feature>
<comment type="subcellular location">
    <subcellularLocation>
        <location evidence="1">Cell membrane</location>
        <topology evidence="1">Multi-pass membrane protein</topology>
    </subcellularLocation>
</comment>
<dbReference type="Pfam" id="PF07690">
    <property type="entry name" value="MFS_1"/>
    <property type="match status" value="1"/>
</dbReference>
<evidence type="ECO:0000256" key="2">
    <source>
        <dbReference type="ARBA" id="ARBA00022475"/>
    </source>
</evidence>
<accession>A0ABV4EVI6</accession>
<name>A0ABV4EVI6_BRAEL</name>